<evidence type="ECO:0000256" key="16">
    <source>
        <dbReference type="SAM" id="MobiDB-lite"/>
    </source>
</evidence>
<dbReference type="InterPro" id="IPR011604">
    <property type="entry name" value="PDDEXK-like_dom_sf"/>
</dbReference>
<protein>
    <recommendedName>
        <fullName evidence="13">DNA 3'-5' helicase</fullName>
        <ecNumber evidence="13">5.6.2.4</ecNumber>
    </recommendedName>
</protein>
<dbReference type="Gene3D" id="3.90.320.10">
    <property type="match status" value="1"/>
</dbReference>
<dbReference type="InterPro" id="IPR014017">
    <property type="entry name" value="DNA_helicase_UvrD-like_C"/>
</dbReference>
<dbReference type="GO" id="GO:0033202">
    <property type="term" value="C:DNA helicase complex"/>
    <property type="evidence" value="ECO:0007669"/>
    <property type="project" value="TreeGrafter"/>
</dbReference>
<keyword evidence="9" id="KW-0238">DNA-binding</keyword>
<evidence type="ECO:0000256" key="7">
    <source>
        <dbReference type="ARBA" id="ARBA00022839"/>
    </source>
</evidence>
<feature type="binding site" evidence="15">
    <location>
        <begin position="37"/>
        <end position="44"/>
    </location>
    <ligand>
        <name>ATP</name>
        <dbReference type="ChEBI" id="CHEBI:30616"/>
    </ligand>
</feature>
<dbReference type="Pfam" id="PF13361">
    <property type="entry name" value="UvrD_C"/>
    <property type="match status" value="2"/>
</dbReference>
<evidence type="ECO:0000256" key="13">
    <source>
        <dbReference type="ARBA" id="ARBA00034808"/>
    </source>
</evidence>
<feature type="domain" description="UvrD-like helicase ATP-binding" evidence="17">
    <location>
        <begin position="16"/>
        <end position="352"/>
    </location>
</feature>
<evidence type="ECO:0000256" key="8">
    <source>
        <dbReference type="ARBA" id="ARBA00022840"/>
    </source>
</evidence>
<keyword evidence="11" id="KW-0413">Isomerase</keyword>
<dbReference type="GO" id="GO:0000725">
    <property type="term" value="P:recombinational repair"/>
    <property type="evidence" value="ECO:0007669"/>
    <property type="project" value="TreeGrafter"/>
</dbReference>
<evidence type="ECO:0000313" key="20">
    <source>
        <dbReference type="Proteomes" id="UP000287866"/>
    </source>
</evidence>
<feature type="compositionally biased region" description="Pro residues" evidence="16">
    <location>
        <begin position="802"/>
        <end position="815"/>
    </location>
</feature>
<keyword evidence="2" id="KW-0540">Nuclease</keyword>
<feature type="domain" description="UvrD-like helicase C-terminal" evidence="18">
    <location>
        <begin position="353"/>
        <end position="660"/>
    </location>
</feature>
<reference evidence="19" key="1">
    <citation type="submission" date="2020-03" db="EMBL/GenBank/DDBJ databases">
        <title>Phycicoccus flavus sp. nov., a novel endophytic actinobacterium isolated from branch of Kandelia candel.</title>
        <authorList>
            <person name="Tuo L."/>
        </authorList>
    </citation>
    <scope>NUCLEOTIDE SEQUENCE</scope>
    <source>
        <strain evidence="19">CMS6Z-2</strain>
    </source>
</reference>
<dbReference type="InterPro" id="IPR014016">
    <property type="entry name" value="UvrD-like_ATP-bd"/>
</dbReference>
<gene>
    <name evidence="19" type="ORF">EPD83_002480</name>
</gene>
<evidence type="ECO:0000256" key="12">
    <source>
        <dbReference type="ARBA" id="ARBA00034617"/>
    </source>
</evidence>
<dbReference type="CDD" id="cd17932">
    <property type="entry name" value="DEXQc_UvrD"/>
    <property type="match status" value="1"/>
</dbReference>
<comment type="caution">
    <text evidence="19">The sequence shown here is derived from an EMBL/GenBank/DDBJ whole genome shotgun (WGS) entry which is preliminary data.</text>
</comment>
<feature type="region of interest" description="Disordered" evidence="16">
    <location>
        <begin position="844"/>
        <end position="873"/>
    </location>
</feature>
<dbReference type="PROSITE" id="PS51198">
    <property type="entry name" value="UVRD_HELICASE_ATP_BIND"/>
    <property type="match status" value="1"/>
</dbReference>
<comment type="similarity">
    <text evidence="1">Belongs to the helicase family. UvrD subfamily.</text>
</comment>
<keyword evidence="8 15" id="KW-0067">ATP-binding</keyword>
<evidence type="ECO:0000259" key="18">
    <source>
        <dbReference type="PROSITE" id="PS51217"/>
    </source>
</evidence>
<keyword evidence="3 15" id="KW-0547">Nucleotide-binding</keyword>
<comment type="catalytic activity">
    <reaction evidence="12">
        <text>Couples ATP hydrolysis with the unwinding of duplex DNA by translocating in the 3'-5' direction.</text>
        <dbReference type="EC" id="5.6.2.4"/>
    </reaction>
</comment>
<evidence type="ECO:0000256" key="10">
    <source>
        <dbReference type="ARBA" id="ARBA00023204"/>
    </source>
</evidence>
<evidence type="ECO:0000256" key="5">
    <source>
        <dbReference type="ARBA" id="ARBA00022801"/>
    </source>
</evidence>
<dbReference type="AlphaFoldDB" id="A0A8T6R3W7"/>
<evidence type="ECO:0000256" key="9">
    <source>
        <dbReference type="ARBA" id="ARBA00023125"/>
    </source>
</evidence>
<feature type="region of interest" description="Disordered" evidence="16">
    <location>
        <begin position="1"/>
        <end position="21"/>
    </location>
</feature>
<dbReference type="PANTHER" id="PTHR11070:SF55">
    <property type="entry name" value="DNA 3'-5' HELICASE"/>
    <property type="match status" value="1"/>
</dbReference>
<dbReference type="InterPro" id="IPR027417">
    <property type="entry name" value="P-loop_NTPase"/>
</dbReference>
<dbReference type="InterPro" id="IPR038726">
    <property type="entry name" value="PDDEXK_AddAB-type"/>
</dbReference>
<organism evidence="19 20">
    <name type="scientific">Phycicoccus flavus</name>
    <dbReference type="NCBI Taxonomy" id="2502783"/>
    <lineage>
        <taxon>Bacteria</taxon>
        <taxon>Bacillati</taxon>
        <taxon>Actinomycetota</taxon>
        <taxon>Actinomycetes</taxon>
        <taxon>Micrococcales</taxon>
        <taxon>Intrasporangiaceae</taxon>
        <taxon>Phycicoccus</taxon>
    </lineage>
</organism>
<keyword evidence="6 15" id="KW-0347">Helicase</keyword>
<sequence>MRWSAADLARALDQPHAPTPEQTAVIEAPLRPLLVVAGAGSGKTETMAARVVWLVANGLVRPDEVLGLTFTRKAAGELSERLAARLATLREAGLWQPEDESGAAVLDDTPTVSTYHAYAGRIVREHGLRLGVEPESRLLTEAAAWQFAHDAVVAWDGPMDAVDKAESTVTTAVVDLAGEMAEHLVEPADVAAHLAEVVETLDALTRPDGSRKRTNPMRDTVQVLRQRAAVVPLVAAYHDLKRSRDAMDFADRMAFAARLATTVPAVGAAERARFRAVFLDEFQDTSEAQLQLLRALFVAPGEPVTVTAVGDPHQSIYGWRGASSTTLDRFRSDFVDPEPARVLPLSTSWRNDRAVLAAANVVAGPLAATTRVQVRPLAERPGAGPGHVAVARLDTLEDEARHVVQWLAARRERPGRRTAAVLCRKRSQFDPVVEALEAAGVPYEVVGLGGLLHTPEVADLVALLHVVADPMRGDRLMRLLTGPSCRLGAADLDGLGEWARVSGPGRRPPRGADLAPDASDTVSIVEALDALPAPDWTGRDGQRLSAPALERLHGLGATVRRLRALGGLGLPELVAEAEVALGLDIEVLARPGYTPGAARAHLDAFADVAATFAASADRATLGGFLAWLEAAVDEERGLDLGWVEARPDAVQVMTVHAAKGLEWDVVAVPGLVESAFPAHSATRSSAGEEEWGHSAPRDRAWLVGLATLPYDLRGDRDGLPRFGWSDGLDWETAAEAHDRFTAAAAEHGVAEERRLAYVALTRARRDLLLTAHVWGTASTPRITSRFLEEVRSAAGASLAPGPWAPMPPVQDPAPQNPRTAGTAAVTWPTAEHVERRERLLAPARAVAEAAARADRDDTGAPDDDGGPRRPGPWDAELTMLLAERAGRRDGGAEVALPPHLSTSALVALAEDPDAFALDLRRPVPRPPALAARRGTAFHAWVEEHYARAAIVDLDALPGSADDDGGDEDVSRLREAFLASEWAGRTPVEVETSVETVVDGIAVRGRIDAVFEDLDAQGETVWTVVDWKTGPPATGERARARALQLGAYRLAWARLRGVDPERVQGAFFHAATGETVRPDLPDLAGISRVLSAARPR</sequence>
<evidence type="ECO:0000256" key="15">
    <source>
        <dbReference type="PROSITE-ProRule" id="PRU00560"/>
    </source>
</evidence>
<dbReference type="InterPro" id="IPR000212">
    <property type="entry name" value="DNA_helicase_UvrD/REP"/>
</dbReference>
<evidence type="ECO:0000313" key="19">
    <source>
        <dbReference type="EMBL" id="NHA66921.1"/>
    </source>
</evidence>
<keyword evidence="7" id="KW-0269">Exonuclease</keyword>
<accession>A0A8T6R3W7</accession>
<dbReference type="EMBL" id="SAYU02000004">
    <property type="protein sequence ID" value="NHA66921.1"/>
    <property type="molecule type" value="Genomic_DNA"/>
</dbReference>
<dbReference type="SUPFAM" id="SSF52540">
    <property type="entry name" value="P-loop containing nucleoside triphosphate hydrolases"/>
    <property type="match status" value="1"/>
</dbReference>
<dbReference type="GO" id="GO:0005524">
    <property type="term" value="F:ATP binding"/>
    <property type="evidence" value="ECO:0007669"/>
    <property type="project" value="UniProtKB-UniRule"/>
</dbReference>
<keyword evidence="5 15" id="KW-0378">Hydrolase</keyword>
<dbReference type="Gene3D" id="1.10.10.160">
    <property type="match status" value="1"/>
</dbReference>
<evidence type="ECO:0000256" key="2">
    <source>
        <dbReference type="ARBA" id="ARBA00022722"/>
    </source>
</evidence>
<name>A0A8T6R3W7_9MICO</name>
<proteinExistence type="inferred from homology"/>
<evidence type="ECO:0000256" key="14">
    <source>
        <dbReference type="ARBA" id="ARBA00048988"/>
    </source>
</evidence>
<dbReference type="GO" id="GO:0004527">
    <property type="term" value="F:exonuclease activity"/>
    <property type="evidence" value="ECO:0007669"/>
    <property type="project" value="UniProtKB-KW"/>
</dbReference>
<dbReference type="Gene3D" id="3.40.50.300">
    <property type="entry name" value="P-loop containing nucleotide triphosphate hydrolases"/>
    <property type="match status" value="3"/>
</dbReference>
<dbReference type="Gene3D" id="1.10.486.10">
    <property type="entry name" value="PCRA, domain 4"/>
    <property type="match status" value="1"/>
</dbReference>
<evidence type="ECO:0000256" key="1">
    <source>
        <dbReference type="ARBA" id="ARBA00009922"/>
    </source>
</evidence>
<feature type="region of interest" description="Disordered" evidence="16">
    <location>
        <begin position="798"/>
        <end position="822"/>
    </location>
</feature>
<dbReference type="InterPro" id="IPR013986">
    <property type="entry name" value="DExx_box_DNA_helicase_dom_sf"/>
</dbReference>
<evidence type="ECO:0000259" key="17">
    <source>
        <dbReference type="PROSITE" id="PS51198"/>
    </source>
</evidence>
<evidence type="ECO:0000256" key="3">
    <source>
        <dbReference type="ARBA" id="ARBA00022741"/>
    </source>
</evidence>
<dbReference type="Pfam" id="PF00580">
    <property type="entry name" value="UvrD-helicase"/>
    <property type="match status" value="1"/>
</dbReference>
<evidence type="ECO:0000256" key="4">
    <source>
        <dbReference type="ARBA" id="ARBA00022763"/>
    </source>
</evidence>
<evidence type="ECO:0000256" key="6">
    <source>
        <dbReference type="ARBA" id="ARBA00022806"/>
    </source>
</evidence>
<dbReference type="EC" id="5.6.2.4" evidence="13"/>
<dbReference type="GO" id="GO:0043138">
    <property type="term" value="F:3'-5' DNA helicase activity"/>
    <property type="evidence" value="ECO:0007669"/>
    <property type="project" value="UniProtKB-EC"/>
</dbReference>
<keyword evidence="10" id="KW-0234">DNA repair</keyword>
<keyword evidence="20" id="KW-1185">Reference proteome</keyword>
<dbReference type="PANTHER" id="PTHR11070">
    <property type="entry name" value="UVRD / RECB / PCRA DNA HELICASE FAMILY MEMBER"/>
    <property type="match status" value="1"/>
</dbReference>
<comment type="catalytic activity">
    <reaction evidence="14">
        <text>ATP + H2O = ADP + phosphate + H(+)</text>
        <dbReference type="Rhea" id="RHEA:13065"/>
        <dbReference type="ChEBI" id="CHEBI:15377"/>
        <dbReference type="ChEBI" id="CHEBI:15378"/>
        <dbReference type="ChEBI" id="CHEBI:30616"/>
        <dbReference type="ChEBI" id="CHEBI:43474"/>
        <dbReference type="ChEBI" id="CHEBI:456216"/>
        <dbReference type="EC" id="5.6.2.4"/>
    </reaction>
</comment>
<dbReference type="Pfam" id="PF12705">
    <property type="entry name" value="PDDEXK_1"/>
    <property type="match status" value="1"/>
</dbReference>
<dbReference type="GO" id="GO:0005829">
    <property type="term" value="C:cytosol"/>
    <property type="evidence" value="ECO:0007669"/>
    <property type="project" value="TreeGrafter"/>
</dbReference>
<dbReference type="GO" id="GO:0003677">
    <property type="term" value="F:DNA binding"/>
    <property type="evidence" value="ECO:0007669"/>
    <property type="project" value="UniProtKB-KW"/>
</dbReference>
<evidence type="ECO:0000256" key="11">
    <source>
        <dbReference type="ARBA" id="ARBA00023235"/>
    </source>
</evidence>
<dbReference type="Proteomes" id="UP000287866">
    <property type="component" value="Unassembled WGS sequence"/>
</dbReference>
<dbReference type="PROSITE" id="PS51217">
    <property type="entry name" value="UVRD_HELICASE_CTER"/>
    <property type="match status" value="1"/>
</dbReference>
<keyword evidence="4" id="KW-0227">DNA damage</keyword>